<gene>
    <name evidence="1" type="ORF">C8F04DRAFT_1296060</name>
</gene>
<keyword evidence="2" id="KW-1185">Reference proteome</keyword>
<evidence type="ECO:0000313" key="2">
    <source>
        <dbReference type="Proteomes" id="UP001218188"/>
    </source>
</evidence>
<dbReference type="Proteomes" id="UP001218188">
    <property type="component" value="Unassembled WGS sequence"/>
</dbReference>
<dbReference type="AlphaFoldDB" id="A0AAD6SH74"/>
<sequence length="504" mass="54019">MTARSLCGRRTKEVVHRTLYGATSVTRDWHARQPTPHLTNPRTLPARLRLHARYVLTPALAPSAARRCWVLGKGGEGGEGRGVRTGRAGWRTLRSASAPRWGILFREARGAGGWRACVEYTGTRAREMCRWGWRCFSGGLRVESSRGGGGVRTGLRGVRYRGEVWMHHASHRDTRRGACVRGAGLDVCLRRDPRGCVPGTSGEVDLIGLIARASLLGSAAGAVPAGHDVCCMGRGVEHPCVLGSALVEMCVRCTSARASGVCASARGSRVGAPWCALQYRTTRRTYVGVRPCLGATRVVRETASACSPKCLRGVQEMVVAAAAVDVRTGTMSPWDEVLVSSRVARGACGVHRTLHALEPALGSAYRRGRIGASGCAMRTSGALAHLVACGAGVIVDAETAVVHAVAMSQRRIPDPCSLGSRPGAGSVVAVVCAGVAMALALVCYPPFKTLHEWFYGLRWLNFIDRGGQLAKPIFFIIGRPPVRHEVQARFLEIELEHSSLQGFH</sequence>
<comment type="caution">
    <text evidence="1">The sequence shown here is derived from an EMBL/GenBank/DDBJ whole genome shotgun (WGS) entry which is preliminary data.</text>
</comment>
<accession>A0AAD6SH74</accession>
<reference evidence="1" key="1">
    <citation type="submission" date="2023-03" db="EMBL/GenBank/DDBJ databases">
        <title>Massive genome expansion in bonnet fungi (Mycena s.s.) driven by repeated elements and novel gene families across ecological guilds.</title>
        <authorList>
            <consortium name="Lawrence Berkeley National Laboratory"/>
            <person name="Harder C.B."/>
            <person name="Miyauchi S."/>
            <person name="Viragh M."/>
            <person name="Kuo A."/>
            <person name="Thoen E."/>
            <person name="Andreopoulos B."/>
            <person name="Lu D."/>
            <person name="Skrede I."/>
            <person name="Drula E."/>
            <person name="Henrissat B."/>
            <person name="Morin E."/>
            <person name="Kohler A."/>
            <person name="Barry K."/>
            <person name="LaButti K."/>
            <person name="Morin E."/>
            <person name="Salamov A."/>
            <person name="Lipzen A."/>
            <person name="Mereny Z."/>
            <person name="Hegedus B."/>
            <person name="Baldrian P."/>
            <person name="Stursova M."/>
            <person name="Weitz H."/>
            <person name="Taylor A."/>
            <person name="Grigoriev I.V."/>
            <person name="Nagy L.G."/>
            <person name="Martin F."/>
            <person name="Kauserud H."/>
        </authorList>
    </citation>
    <scope>NUCLEOTIDE SEQUENCE</scope>
    <source>
        <strain evidence="1">CBHHK200</strain>
    </source>
</reference>
<proteinExistence type="predicted"/>
<name>A0AAD6SH74_9AGAR</name>
<evidence type="ECO:0000313" key="1">
    <source>
        <dbReference type="EMBL" id="KAJ7026756.1"/>
    </source>
</evidence>
<organism evidence="1 2">
    <name type="scientific">Mycena alexandri</name>
    <dbReference type="NCBI Taxonomy" id="1745969"/>
    <lineage>
        <taxon>Eukaryota</taxon>
        <taxon>Fungi</taxon>
        <taxon>Dikarya</taxon>
        <taxon>Basidiomycota</taxon>
        <taxon>Agaricomycotina</taxon>
        <taxon>Agaricomycetes</taxon>
        <taxon>Agaricomycetidae</taxon>
        <taxon>Agaricales</taxon>
        <taxon>Marasmiineae</taxon>
        <taxon>Mycenaceae</taxon>
        <taxon>Mycena</taxon>
    </lineage>
</organism>
<protein>
    <submittedName>
        <fullName evidence="1">Uncharacterized protein</fullName>
    </submittedName>
</protein>
<dbReference type="EMBL" id="JARJCM010000133">
    <property type="protein sequence ID" value="KAJ7026756.1"/>
    <property type="molecule type" value="Genomic_DNA"/>
</dbReference>